<dbReference type="Pfam" id="PF00831">
    <property type="entry name" value="Ribosomal_L29"/>
    <property type="match status" value="1"/>
</dbReference>
<keyword evidence="4" id="KW-0150">Chloroplast</keyword>
<dbReference type="InterPro" id="IPR001854">
    <property type="entry name" value="Ribosomal_uL29"/>
</dbReference>
<name>A0A1Z1MDP9_9FLOR</name>
<dbReference type="EMBL" id="MF101431">
    <property type="protein sequence ID" value="ARW64198.1"/>
    <property type="molecule type" value="Genomic_DNA"/>
</dbReference>
<dbReference type="GO" id="GO:0003735">
    <property type="term" value="F:structural constituent of ribosome"/>
    <property type="evidence" value="ECO:0007669"/>
    <property type="project" value="InterPro"/>
</dbReference>
<proteinExistence type="inferred from homology"/>
<comment type="similarity">
    <text evidence="1">Belongs to the universal ribosomal protein uL29 family.</text>
</comment>
<evidence type="ECO:0000256" key="2">
    <source>
        <dbReference type="ARBA" id="ARBA00022980"/>
    </source>
</evidence>
<dbReference type="NCBIfam" id="TIGR00012">
    <property type="entry name" value="L29"/>
    <property type="match status" value="1"/>
</dbReference>
<dbReference type="Gene3D" id="1.10.287.310">
    <property type="match status" value="1"/>
</dbReference>
<keyword evidence="3" id="KW-0687">Ribonucleoprotein</keyword>
<evidence type="ECO:0000256" key="3">
    <source>
        <dbReference type="ARBA" id="ARBA00023274"/>
    </source>
</evidence>
<keyword evidence="4" id="KW-0934">Plastid</keyword>
<dbReference type="GO" id="GO:0006412">
    <property type="term" value="P:translation"/>
    <property type="evidence" value="ECO:0007669"/>
    <property type="project" value="InterPro"/>
</dbReference>
<evidence type="ECO:0000313" key="4">
    <source>
        <dbReference type="EMBL" id="ARW64198.1"/>
    </source>
</evidence>
<reference evidence="4" key="1">
    <citation type="journal article" date="2017" name="J. Phycol.">
        <title>Analysis of chloroplast genomes and a supermatrix inform reclassification of the Rhodomelaceae (Rhodophyta).</title>
        <authorList>
            <person name="Diaz-Tapia P."/>
            <person name="Maggs C.A."/>
            <person name="West J.A."/>
            <person name="Verbruggen H."/>
        </authorList>
    </citation>
    <scope>NUCLEOTIDE SEQUENCE</scope>
    <source>
        <strain evidence="4">PD745</strain>
    </source>
</reference>
<evidence type="ECO:0000256" key="1">
    <source>
        <dbReference type="ARBA" id="ARBA00009254"/>
    </source>
</evidence>
<keyword evidence="2 4" id="KW-0689">Ribosomal protein</keyword>
<sequence>MNKELNKFKNTSNKNEEVFKLQRELIFLRMKQKTKQNIKTHILKKIKKEISQILTLST</sequence>
<gene>
    <name evidence="4" type="primary">rpl29</name>
</gene>
<dbReference type="GO" id="GO:0005840">
    <property type="term" value="C:ribosome"/>
    <property type="evidence" value="ECO:0007669"/>
    <property type="project" value="UniProtKB-KW"/>
</dbReference>
<accession>A0A1Z1MDP9</accession>
<dbReference type="SUPFAM" id="SSF46561">
    <property type="entry name" value="Ribosomal protein L29 (L29p)"/>
    <property type="match status" value="1"/>
</dbReference>
<dbReference type="InterPro" id="IPR036049">
    <property type="entry name" value="Ribosomal_uL29_sf"/>
</dbReference>
<organism evidence="4">
    <name type="scientific">Chondria sp.</name>
    <name type="common">in: red algae</name>
    <dbReference type="NCBI Taxonomy" id="1982705"/>
    <lineage>
        <taxon>Eukaryota</taxon>
        <taxon>Rhodophyta</taxon>
        <taxon>Florideophyceae</taxon>
        <taxon>Rhodymeniophycidae</taxon>
        <taxon>Ceramiales</taxon>
        <taxon>Rhodomelaceae</taxon>
        <taxon>Chondrieae</taxon>
        <taxon>Chondria</taxon>
    </lineage>
</organism>
<protein>
    <submittedName>
        <fullName evidence="4">Ribosomal protein L29</fullName>
    </submittedName>
</protein>
<dbReference type="AlphaFoldDB" id="A0A1Z1MDP9"/>
<dbReference type="GO" id="GO:1990904">
    <property type="term" value="C:ribonucleoprotein complex"/>
    <property type="evidence" value="ECO:0007669"/>
    <property type="project" value="UniProtKB-KW"/>
</dbReference>
<geneLocation type="chloroplast" evidence="4"/>